<dbReference type="EMBL" id="CM042061">
    <property type="protein sequence ID" value="KAI3672733.1"/>
    <property type="molecule type" value="Genomic_DNA"/>
</dbReference>
<comment type="caution">
    <text evidence="1">The sequence shown here is derived from an EMBL/GenBank/DDBJ whole genome shotgun (WGS) entry which is preliminary data.</text>
</comment>
<keyword evidence="2" id="KW-1185">Reference proteome</keyword>
<reference evidence="1 2" key="2">
    <citation type="journal article" date="2022" name="Mol. Ecol. Resour.">
        <title>The genomes of chicory, endive, great burdock and yacon provide insights into Asteraceae paleo-polyploidization history and plant inulin production.</title>
        <authorList>
            <person name="Fan W."/>
            <person name="Wang S."/>
            <person name="Wang H."/>
            <person name="Wang A."/>
            <person name="Jiang F."/>
            <person name="Liu H."/>
            <person name="Zhao H."/>
            <person name="Xu D."/>
            <person name="Zhang Y."/>
        </authorList>
    </citation>
    <scope>NUCLEOTIDE SEQUENCE [LARGE SCALE GENOMIC DNA]</scope>
    <source>
        <strain evidence="2">cv. Niubang</strain>
    </source>
</reference>
<gene>
    <name evidence="1" type="ORF">L6452_38830</name>
</gene>
<proteinExistence type="predicted"/>
<evidence type="ECO:0000313" key="2">
    <source>
        <dbReference type="Proteomes" id="UP001055879"/>
    </source>
</evidence>
<dbReference type="Proteomes" id="UP001055879">
    <property type="component" value="Linkage Group LG15"/>
</dbReference>
<name>A0ACB8XQM0_ARCLA</name>
<reference evidence="2" key="1">
    <citation type="journal article" date="2022" name="Mol. Ecol. Resour.">
        <title>The genomes of chicory, endive, great burdock and yacon provide insights into Asteraceae palaeo-polyploidization history and plant inulin production.</title>
        <authorList>
            <person name="Fan W."/>
            <person name="Wang S."/>
            <person name="Wang H."/>
            <person name="Wang A."/>
            <person name="Jiang F."/>
            <person name="Liu H."/>
            <person name="Zhao H."/>
            <person name="Xu D."/>
            <person name="Zhang Y."/>
        </authorList>
    </citation>
    <scope>NUCLEOTIDE SEQUENCE [LARGE SCALE GENOMIC DNA]</scope>
    <source>
        <strain evidence="2">cv. Niubang</strain>
    </source>
</reference>
<sequence length="1554" mass="176911">MVNTRSRVGATDEVNEASVNAPGITRPVNAPIDQVIPPIPPMLEGIIDADPQVNLETEDPVIQEADPQSVLLASIMQMMNSAMDKRDEKLLKVLEDRDASNRRHETVEDNAVLGSGGADNAVGTEEHAVRADRGKEMGCSFKTFLCSRAPEFSGTTDPLACIKWIQDVEMAFESSECADAQRVKFASQLLRGDALSWWNITRRALTPEILAKLPWPAFKKKIMEKYCNERALDKIEEEFKNLKKGNLSVADYAKQFLDKLSIVEHLATDEKSKIKAFVRGLPADMKTGVRNAHKATLQEVIEESQLVEDDLIQEKEEQKVQGEKRKWEGPTGPARPSKPFNGGRNTDQRREARWCPKCRSKHYGPCNPRPFSGASGCFKCGQKDHMSRDFPSRGVCYECREPGHIKRDCPKLARGNQGASSGIPSRKEVPPKAPSRAFQMSASEAREAADVVSGTFLVNSLPTRVLFDSGANRSFVSTYFCKNLSTPCSLLNDALVVEVANGDHLVVRSCYVGCTLELGGELFAIDLLSTDIGGFDVIVGMDWLAKHDADIFCSKKLIRVPLPKGGEVLVYGEKSRRTNTIISSLKARKKLAKGCESYLAYVVDAKLEKKMLEEVEVVCDYPDVFPDDLPGLPPERQVEFHIDLTPGAAPIARAPYRLAPTEMRETMTQLQELLEKGFIRPSSSPWGAPVLFVKKKDGSMRMCIDYRELNKVTIKNKYPLPRIDDLFDQLQGAGCFSKIDLRSGYHQVRVKGGDIPKTAFRTRYGHYEFLVMPFGLTNAPAVFMDLMNRVCRPFLDKSVIVFIDDILIYSRDEEEHRQHLREVLEILRREKLFAKFSKCEFWLQEVQFLGHVVSKDGVKVDPAKIEAMMNWKPPTSPTEIRSFLGLAGYYRRFIQDFSRIASPLTSLTRKNVEFSWTEAQEQAFRTLQKRLCEAPVLSFPEGSEDFVVYSDASKLGLGCVLMQRGKVIAYASRQLKDSEKNYPTHDLELAAVVFALKLWRHYLYGTKCTLFTDHKSLKYIFDQKELNMRQRRWLELLKDYDCELLYHPGKANVVADALSRKSYGGESKVMFAKIEVISSLMEDIKKSQAAALREENLKDEIMVKHKDLLSEDSRGLKLFQGRIWVPKIGGNRELLLTEAHKSKYSIHPGSTKMYRDLRLHYWWPVMKLDVENYVERCVTCLQVKAEHQRPYGSLQPLTIPEWKWEHITTDFVTKLPKTLRGHDTIWVVVDRLTKSSHFLAMRETLPMDRLAKLYIDEVVSRHGVPLSIVSDRESRFTSKFWEGFQRELGTKVKLSTAYHPQTDGQSERTIQTLEDMLRSCVIDFGGTWDSHLPLVEFAYNNSYHSSIGMAPFEALYGRKCRTPVCWLEAGEKQFAGPEIVQATSDKVKGIRERLKAAQDRQKSYADKKRRPVDFQVGDRVMLKVSPWKGIIRFGKRGKLSPRFLGPFTILEKIGLQAYRLDLPPEMDGIHPTFHVCYLRKCLAEEESVILLTEIRVDNGNRCVEEPESILESKTKQLRRKEVTMVKVQWKHHRGTNVTWESEEDMKKRYPHLFS</sequence>
<accession>A0ACB8XQM0</accession>
<protein>
    <submittedName>
        <fullName evidence="1">Uncharacterized protein</fullName>
    </submittedName>
</protein>
<organism evidence="1 2">
    <name type="scientific">Arctium lappa</name>
    <name type="common">Greater burdock</name>
    <name type="synonym">Lappa major</name>
    <dbReference type="NCBI Taxonomy" id="4217"/>
    <lineage>
        <taxon>Eukaryota</taxon>
        <taxon>Viridiplantae</taxon>
        <taxon>Streptophyta</taxon>
        <taxon>Embryophyta</taxon>
        <taxon>Tracheophyta</taxon>
        <taxon>Spermatophyta</taxon>
        <taxon>Magnoliopsida</taxon>
        <taxon>eudicotyledons</taxon>
        <taxon>Gunneridae</taxon>
        <taxon>Pentapetalae</taxon>
        <taxon>asterids</taxon>
        <taxon>campanulids</taxon>
        <taxon>Asterales</taxon>
        <taxon>Asteraceae</taxon>
        <taxon>Carduoideae</taxon>
        <taxon>Cardueae</taxon>
        <taxon>Arctiinae</taxon>
        <taxon>Arctium</taxon>
    </lineage>
</organism>
<evidence type="ECO:0000313" key="1">
    <source>
        <dbReference type="EMBL" id="KAI3672733.1"/>
    </source>
</evidence>